<accession>A0A1F5LP61</accession>
<protein>
    <recommendedName>
        <fullName evidence="4">Secreted protein</fullName>
    </recommendedName>
</protein>
<reference evidence="2 3" key="1">
    <citation type="journal article" date="2016" name="Sci. Rep.">
        <title>Penicillium arizonense, a new, genome sequenced fungal species, reveals a high chemical diversity in secreted metabolites.</title>
        <authorList>
            <person name="Grijseels S."/>
            <person name="Nielsen J.C."/>
            <person name="Randelovic M."/>
            <person name="Nielsen J."/>
            <person name="Nielsen K.F."/>
            <person name="Workman M."/>
            <person name="Frisvad J.C."/>
        </authorList>
    </citation>
    <scope>NUCLEOTIDE SEQUENCE [LARGE SCALE GENOMIC DNA]</scope>
    <source>
        <strain evidence="2 3">CBS 141311</strain>
    </source>
</reference>
<feature type="chain" id="PRO_5009519762" description="Secreted protein" evidence="1">
    <location>
        <begin position="19"/>
        <end position="104"/>
    </location>
</feature>
<dbReference type="EMBL" id="LXJU01000005">
    <property type="protein sequence ID" value="OGE54915.1"/>
    <property type="molecule type" value="Genomic_DNA"/>
</dbReference>
<name>A0A1F5LP61_PENAI</name>
<organism evidence="2 3">
    <name type="scientific">Penicillium arizonense</name>
    <dbReference type="NCBI Taxonomy" id="1835702"/>
    <lineage>
        <taxon>Eukaryota</taxon>
        <taxon>Fungi</taxon>
        <taxon>Dikarya</taxon>
        <taxon>Ascomycota</taxon>
        <taxon>Pezizomycotina</taxon>
        <taxon>Eurotiomycetes</taxon>
        <taxon>Eurotiomycetidae</taxon>
        <taxon>Eurotiales</taxon>
        <taxon>Aspergillaceae</taxon>
        <taxon>Penicillium</taxon>
    </lineage>
</organism>
<dbReference type="GeneID" id="34574824"/>
<evidence type="ECO:0000313" key="2">
    <source>
        <dbReference type="EMBL" id="OGE54915.1"/>
    </source>
</evidence>
<evidence type="ECO:0008006" key="4">
    <source>
        <dbReference type="Google" id="ProtNLM"/>
    </source>
</evidence>
<comment type="caution">
    <text evidence="2">The sequence shown here is derived from an EMBL/GenBank/DDBJ whole genome shotgun (WGS) entry which is preliminary data.</text>
</comment>
<dbReference type="AlphaFoldDB" id="A0A1F5LP61"/>
<keyword evidence="1" id="KW-0732">Signal</keyword>
<gene>
    <name evidence="2" type="ORF">PENARI_c005G12561</name>
</gene>
<feature type="signal peptide" evidence="1">
    <location>
        <begin position="1"/>
        <end position="18"/>
    </location>
</feature>
<keyword evidence="3" id="KW-1185">Reference proteome</keyword>
<evidence type="ECO:0000313" key="3">
    <source>
        <dbReference type="Proteomes" id="UP000177622"/>
    </source>
</evidence>
<dbReference type="Proteomes" id="UP000177622">
    <property type="component" value="Unassembled WGS sequence"/>
</dbReference>
<dbReference type="RefSeq" id="XP_022490345.1">
    <property type="nucleotide sequence ID" value="XM_022630090.1"/>
</dbReference>
<sequence length="104" mass="12297">MIIITCICILLIIQYGRHHLLRLAAHLFILCNNPILYHRRRRPDTPILCNNPIIHHLRRRRQDTPTLCNLLTLIRFTLNHLQKRTVRHLPDLIDAPVTDPSYGK</sequence>
<proteinExistence type="predicted"/>
<evidence type="ECO:0000256" key="1">
    <source>
        <dbReference type="SAM" id="SignalP"/>
    </source>
</evidence>